<accession>A0ABV0MPD0</accession>
<reference evidence="1 2" key="1">
    <citation type="submission" date="2021-06" db="EMBL/GenBank/DDBJ databases">
        <authorList>
            <person name="Palmer J.M."/>
        </authorList>
    </citation>
    <scope>NUCLEOTIDE SEQUENCE [LARGE SCALE GENOMIC DNA]</scope>
    <source>
        <strain evidence="1 2">GA_2019</strain>
        <tissue evidence="1">Muscle</tissue>
    </source>
</reference>
<evidence type="ECO:0000313" key="2">
    <source>
        <dbReference type="Proteomes" id="UP001476798"/>
    </source>
</evidence>
<dbReference type="EMBL" id="JAHRIO010010207">
    <property type="protein sequence ID" value="MEQ2160966.1"/>
    <property type="molecule type" value="Genomic_DNA"/>
</dbReference>
<proteinExistence type="predicted"/>
<gene>
    <name evidence="1" type="ORF">GOODEAATRI_004843</name>
</gene>
<comment type="caution">
    <text evidence="1">The sequence shown here is derived from an EMBL/GenBank/DDBJ whole genome shotgun (WGS) entry which is preliminary data.</text>
</comment>
<dbReference type="Proteomes" id="UP001476798">
    <property type="component" value="Unassembled WGS sequence"/>
</dbReference>
<organism evidence="1 2">
    <name type="scientific">Goodea atripinnis</name>
    <dbReference type="NCBI Taxonomy" id="208336"/>
    <lineage>
        <taxon>Eukaryota</taxon>
        <taxon>Metazoa</taxon>
        <taxon>Chordata</taxon>
        <taxon>Craniata</taxon>
        <taxon>Vertebrata</taxon>
        <taxon>Euteleostomi</taxon>
        <taxon>Actinopterygii</taxon>
        <taxon>Neopterygii</taxon>
        <taxon>Teleostei</taxon>
        <taxon>Neoteleostei</taxon>
        <taxon>Acanthomorphata</taxon>
        <taxon>Ovalentaria</taxon>
        <taxon>Atherinomorphae</taxon>
        <taxon>Cyprinodontiformes</taxon>
        <taxon>Goodeidae</taxon>
        <taxon>Goodea</taxon>
    </lineage>
</organism>
<name>A0ABV0MPD0_9TELE</name>
<sequence length="103" mass="11782">MFKISLNSVKAHALSFIHWIYEFVLAGSHRGIIGGVLPGMVASPLQGNTESHWTNIHACTNSHQRKFLSNHTVVFLYLWEEAKVPGENPFMDWENLQTQCRKM</sequence>
<evidence type="ECO:0000313" key="1">
    <source>
        <dbReference type="EMBL" id="MEQ2160966.1"/>
    </source>
</evidence>
<protein>
    <submittedName>
        <fullName evidence="1">Uncharacterized protein</fullName>
    </submittedName>
</protein>
<keyword evidence="2" id="KW-1185">Reference proteome</keyword>